<gene>
    <name evidence="1" type="ORF">GSF12_11275</name>
</gene>
<dbReference type="AlphaFoldDB" id="A0A6P1KG97"/>
<accession>A0A6P1KG97</accession>
<reference evidence="1" key="1">
    <citation type="journal article" date="2020" name="Microbiol. Resour. Announc.">
        <title>Complete Genome Sequence of Moraxella osloensis Strain YV1, Isolated from an Australian Wastewater Treatment Plant.</title>
        <authorList>
            <person name="Batinovic S."/>
            <person name="Rice D.T.F."/>
            <person name="Seviour R.J."/>
            <person name="Petrovski S."/>
        </authorList>
    </citation>
    <scope>NUCLEOTIDE SEQUENCE</scope>
    <source>
        <strain evidence="1">YV1</strain>
    </source>
</reference>
<sequence length="96" mass="11352">MEFIDFQSLVQQTTKNKKYFVTAEARDLGNKLIFEYGITADHDLASFLKVSTRLNGQRAVRVWAQKQLPLIDEDETDDERYRQLRHLFQKAIPNFM</sequence>
<protein>
    <submittedName>
        <fullName evidence="1">Uncharacterized protein</fullName>
    </submittedName>
</protein>
<organism evidence="1">
    <name type="scientific">Faucicola osloensis</name>
    <name type="common">Moraxella osloensis</name>
    <dbReference type="NCBI Taxonomy" id="34062"/>
    <lineage>
        <taxon>Bacteria</taxon>
        <taxon>Pseudomonadati</taxon>
        <taxon>Pseudomonadota</taxon>
        <taxon>Gammaproteobacteria</taxon>
        <taxon>Moraxellales</taxon>
        <taxon>Moraxellaceae</taxon>
        <taxon>Faucicola</taxon>
    </lineage>
</organism>
<dbReference type="EMBL" id="CP047226">
    <property type="protein sequence ID" value="QHG10401.1"/>
    <property type="molecule type" value="Genomic_DNA"/>
</dbReference>
<proteinExistence type="predicted"/>
<name>A0A6P1KG97_FAUOS</name>
<evidence type="ECO:0000313" key="1">
    <source>
        <dbReference type="EMBL" id="QHG10401.1"/>
    </source>
</evidence>